<feature type="domain" description="Alpha-D-phosphohexomutase alpha/beta/alpha" evidence="9">
    <location>
        <begin position="41"/>
        <end position="180"/>
    </location>
</feature>
<dbReference type="Gene3D" id="3.30.310.50">
    <property type="entry name" value="Alpha-D-phosphohexomutase, C-terminal domain"/>
    <property type="match status" value="1"/>
</dbReference>
<evidence type="ECO:0000259" key="9">
    <source>
        <dbReference type="Pfam" id="PF02878"/>
    </source>
</evidence>
<keyword evidence="4 7" id="KW-0479">Metal-binding</keyword>
<reference evidence="12" key="1">
    <citation type="submission" date="2023-01" db="EMBL/GenBank/DDBJ databases">
        <title>Vibrio sp. CB1-14 genome sequencing.</title>
        <authorList>
            <person name="Otstavnykh N."/>
            <person name="Isaeva M."/>
            <person name="Meleshko D."/>
        </authorList>
    </citation>
    <scope>NUCLEOTIDE SEQUENCE</scope>
    <source>
        <strain evidence="12">CB1-14</strain>
    </source>
</reference>
<evidence type="ECO:0000259" key="8">
    <source>
        <dbReference type="Pfam" id="PF00408"/>
    </source>
</evidence>
<dbReference type="InterPro" id="IPR016066">
    <property type="entry name" value="A-D-PHexomutase_CS"/>
</dbReference>
<evidence type="ECO:0000259" key="11">
    <source>
        <dbReference type="Pfam" id="PF02880"/>
    </source>
</evidence>
<feature type="domain" description="Alpha-D-phosphohexomutase C-terminal" evidence="8">
    <location>
        <begin position="514"/>
        <end position="537"/>
    </location>
</feature>
<name>A0AAU8BSI9_9VIBR</name>
<comment type="similarity">
    <text evidence="2 7">Belongs to the phosphohexose mutase family.</text>
</comment>
<comment type="cofactor">
    <cofactor evidence="1">
        <name>Mg(2+)</name>
        <dbReference type="ChEBI" id="CHEBI:18420"/>
    </cofactor>
</comment>
<dbReference type="GO" id="GO:0006166">
    <property type="term" value="P:purine ribonucleoside salvage"/>
    <property type="evidence" value="ECO:0007669"/>
    <property type="project" value="TreeGrafter"/>
</dbReference>
<dbReference type="InterPro" id="IPR005845">
    <property type="entry name" value="A-D-PHexomutase_a/b/a-II"/>
</dbReference>
<dbReference type="Pfam" id="PF02879">
    <property type="entry name" value="PGM_PMM_II"/>
    <property type="match status" value="1"/>
</dbReference>
<gene>
    <name evidence="12" type="ORF">PG915_18795</name>
</gene>
<dbReference type="InterPro" id="IPR036900">
    <property type="entry name" value="A-D-PHexomutase_C_sf"/>
</dbReference>
<protein>
    <submittedName>
        <fullName evidence="12">Phospho-sugar mutase</fullName>
        <ecNumber evidence="12">5.4.2.-</ecNumber>
    </submittedName>
</protein>
<accession>A0AAU8BSI9</accession>
<dbReference type="PRINTS" id="PR00509">
    <property type="entry name" value="PGMPMM"/>
</dbReference>
<evidence type="ECO:0000256" key="1">
    <source>
        <dbReference type="ARBA" id="ARBA00001946"/>
    </source>
</evidence>
<keyword evidence="3" id="KW-0597">Phosphoprotein</keyword>
<evidence type="ECO:0000256" key="4">
    <source>
        <dbReference type="ARBA" id="ARBA00022723"/>
    </source>
</evidence>
<dbReference type="GO" id="GO:0000287">
    <property type="term" value="F:magnesium ion binding"/>
    <property type="evidence" value="ECO:0007669"/>
    <property type="project" value="InterPro"/>
</dbReference>
<dbReference type="GO" id="GO:0008973">
    <property type="term" value="F:phosphopentomutase activity"/>
    <property type="evidence" value="ECO:0007669"/>
    <property type="project" value="TreeGrafter"/>
</dbReference>
<feature type="domain" description="Alpha-D-phosphohexomutase alpha/beta/alpha" evidence="10">
    <location>
        <begin position="204"/>
        <end position="317"/>
    </location>
</feature>
<dbReference type="Pfam" id="PF02878">
    <property type="entry name" value="PGM_PMM_I"/>
    <property type="match status" value="1"/>
</dbReference>
<dbReference type="InterPro" id="IPR016055">
    <property type="entry name" value="A-D-PHexomutase_a/b/a-I/II/III"/>
</dbReference>
<evidence type="ECO:0000256" key="6">
    <source>
        <dbReference type="ARBA" id="ARBA00023235"/>
    </source>
</evidence>
<dbReference type="KEGG" id="vck:PG915_18795"/>
<evidence type="ECO:0000256" key="7">
    <source>
        <dbReference type="RuleBase" id="RU004326"/>
    </source>
</evidence>
<evidence type="ECO:0000259" key="10">
    <source>
        <dbReference type="Pfam" id="PF02879"/>
    </source>
</evidence>
<dbReference type="PANTHER" id="PTHR45745:SF1">
    <property type="entry name" value="PHOSPHOGLUCOMUTASE 2B-RELATED"/>
    <property type="match status" value="1"/>
</dbReference>
<organism evidence="12">
    <name type="scientific">Vibrio chaetopteri</name>
    <dbReference type="NCBI Taxonomy" id="3016528"/>
    <lineage>
        <taxon>Bacteria</taxon>
        <taxon>Pseudomonadati</taxon>
        <taxon>Pseudomonadota</taxon>
        <taxon>Gammaproteobacteria</taxon>
        <taxon>Vibrionales</taxon>
        <taxon>Vibrionaceae</taxon>
        <taxon>Vibrio</taxon>
    </lineage>
</organism>
<dbReference type="SUPFAM" id="SSF53738">
    <property type="entry name" value="Phosphoglucomutase, first 3 domains"/>
    <property type="match status" value="3"/>
</dbReference>
<sequence length="569" mass="62244">MTTAITQWLARDPDSKTRQELQQLIDSNSQQELKDRFSTRLAFGTAGLRGKVGAGPNRMNRLVIQETATGLGQYLLEQIDNADTRGVIVGYDGRIDSKQFAHDTASVLTAMGIKVYLTSQVAATPIVAYGVKKFNAAAAVVVTASHNPPEYNGFKVYWENGAQIIPPHDTGIASKIDQATTKPLTLLPLEQASEQGLLEWLKEDYYQSYRSAMNGNPLLKRSNCTDVSIAYTAMHGVGAEMAETLLADAGFQNVASVAEQREPDGSFPTGSFPTVNFPNPEEAGAMDMVMALGKTHDADIACANDPDADRFAVAVRCEDGEYQMLTGDQVGALFADYLLENQPNALVGNTIVSSRLLSAIAKAHGAQYYQTLTGFKWLTNIAMEQQSEAHPFLFAYEEALGYTIGSQVWDKDGLSALVAFAQLTSELKAQGKTIWDKIEALYRQHGFYCNAQRSIALDPNSPPIGDKLRKQPPKQIAGQKVIVTEDLKSSTRLLANGTTEHINLPASDVLIYIREDKSRVIVRPSGTEPKLKCYYEVISDFPTSMDYASANQHAEDKMNALILAHQQSL</sequence>
<dbReference type="InterPro" id="IPR005846">
    <property type="entry name" value="A-D-PHexomutase_a/b/a-III"/>
</dbReference>
<dbReference type="InterPro" id="IPR005841">
    <property type="entry name" value="Alpha-D-phosphohexomutase_SF"/>
</dbReference>
<keyword evidence="5 7" id="KW-0460">Magnesium</keyword>
<dbReference type="Gene3D" id="3.40.120.10">
    <property type="entry name" value="Alpha-D-Glucose-1,6-Bisphosphate, subunit A, domain 3"/>
    <property type="match status" value="3"/>
</dbReference>
<dbReference type="RefSeq" id="WP_353499940.1">
    <property type="nucleotide sequence ID" value="NZ_CP115921.1"/>
</dbReference>
<keyword evidence="6 12" id="KW-0413">Isomerase</keyword>
<dbReference type="InterPro" id="IPR005844">
    <property type="entry name" value="A-D-PHexomutase_a/b/a-I"/>
</dbReference>
<dbReference type="AlphaFoldDB" id="A0AAU8BSI9"/>
<evidence type="ECO:0000256" key="2">
    <source>
        <dbReference type="ARBA" id="ARBA00010231"/>
    </source>
</evidence>
<dbReference type="CDD" id="cd05799">
    <property type="entry name" value="PGM2"/>
    <property type="match status" value="1"/>
</dbReference>
<dbReference type="EC" id="5.4.2.-" evidence="12"/>
<dbReference type="SUPFAM" id="SSF55957">
    <property type="entry name" value="Phosphoglucomutase, C-terminal domain"/>
    <property type="match status" value="1"/>
</dbReference>
<evidence type="ECO:0000313" key="12">
    <source>
        <dbReference type="EMBL" id="XCD18797.1"/>
    </source>
</evidence>
<dbReference type="EMBL" id="CP115921">
    <property type="protein sequence ID" value="XCD18797.1"/>
    <property type="molecule type" value="Genomic_DNA"/>
</dbReference>
<dbReference type="GO" id="GO:0005975">
    <property type="term" value="P:carbohydrate metabolic process"/>
    <property type="evidence" value="ECO:0007669"/>
    <property type="project" value="InterPro"/>
</dbReference>
<feature type="domain" description="Alpha-D-phosphohexomutase alpha/beta/alpha" evidence="11">
    <location>
        <begin position="326"/>
        <end position="442"/>
    </location>
</feature>
<evidence type="ECO:0000256" key="3">
    <source>
        <dbReference type="ARBA" id="ARBA00022553"/>
    </source>
</evidence>
<proteinExistence type="inferred from homology"/>
<dbReference type="PANTHER" id="PTHR45745">
    <property type="entry name" value="PHOSPHOMANNOMUTASE 45A"/>
    <property type="match status" value="1"/>
</dbReference>
<dbReference type="Pfam" id="PF00408">
    <property type="entry name" value="PGM_PMM_IV"/>
    <property type="match status" value="1"/>
</dbReference>
<dbReference type="Pfam" id="PF02880">
    <property type="entry name" value="PGM_PMM_III"/>
    <property type="match status" value="1"/>
</dbReference>
<dbReference type="InterPro" id="IPR005843">
    <property type="entry name" value="A-D-PHexomutase_C"/>
</dbReference>
<dbReference type="PROSITE" id="PS00710">
    <property type="entry name" value="PGM_PMM"/>
    <property type="match status" value="1"/>
</dbReference>
<evidence type="ECO:0000256" key="5">
    <source>
        <dbReference type="ARBA" id="ARBA00022842"/>
    </source>
</evidence>